<dbReference type="InterPro" id="IPR007863">
    <property type="entry name" value="Peptidase_M16_C"/>
</dbReference>
<comment type="caution">
    <text evidence="4">The sequence shown here is derived from an EMBL/GenBank/DDBJ whole genome shotgun (WGS) entry which is preliminary data.</text>
</comment>
<evidence type="ECO:0000256" key="2">
    <source>
        <dbReference type="SAM" id="SignalP"/>
    </source>
</evidence>
<reference evidence="4 5" key="1">
    <citation type="submission" date="2018-11" db="EMBL/GenBank/DDBJ databases">
        <title>Draft genome sequence of Ferruginibacter sp. BO-59.</title>
        <authorList>
            <person name="Im W.T."/>
        </authorList>
    </citation>
    <scope>NUCLEOTIDE SEQUENCE [LARGE SCALE GENOMIC DNA]</scope>
    <source>
        <strain evidence="4 5">BO-59</strain>
    </source>
</reference>
<keyword evidence="2" id="KW-0732">Signal</keyword>
<comment type="similarity">
    <text evidence="1">Belongs to the peptidase M16 family.</text>
</comment>
<feature type="domain" description="Peptidase M16 C-terminal" evidence="3">
    <location>
        <begin position="189"/>
        <end position="356"/>
    </location>
</feature>
<evidence type="ECO:0000256" key="1">
    <source>
        <dbReference type="ARBA" id="ARBA00007261"/>
    </source>
</evidence>
<dbReference type="AlphaFoldDB" id="A0A3M9NKU6"/>
<protein>
    <submittedName>
        <fullName evidence="4">Insulinase family protein</fullName>
    </submittedName>
</protein>
<evidence type="ECO:0000313" key="4">
    <source>
        <dbReference type="EMBL" id="RNI37813.1"/>
    </source>
</evidence>
<evidence type="ECO:0000313" key="5">
    <source>
        <dbReference type="Proteomes" id="UP000267223"/>
    </source>
</evidence>
<feature type="chain" id="PRO_5018150467" evidence="2">
    <location>
        <begin position="23"/>
        <end position="437"/>
    </location>
</feature>
<dbReference type="EMBL" id="RJJR01000004">
    <property type="protein sequence ID" value="RNI37813.1"/>
    <property type="molecule type" value="Genomic_DNA"/>
</dbReference>
<dbReference type="PANTHER" id="PTHR11851">
    <property type="entry name" value="METALLOPROTEASE"/>
    <property type="match status" value="1"/>
</dbReference>
<dbReference type="Gene3D" id="3.30.830.10">
    <property type="entry name" value="Metalloenzyme, LuxS/M16 peptidase-like"/>
    <property type="match status" value="2"/>
</dbReference>
<dbReference type="RefSeq" id="WP_123119801.1">
    <property type="nucleotide sequence ID" value="NZ_RJJR01000004.1"/>
</dbReference>
<name>A0A3M9NKU6_9BACT</name>
<dbReference type="GO" id="GO:0046872">
    <property type="term" value="F:metal ion binding"/>
    <property type="evidence" value="ECO:0007669"/>
    <property type="project" value="InterPro"/>
</dbReference>
<proteinExistence type="inferred from homology"/>
<dbReference type="PANTHER" id="PTHR11851:SF49">
    <property type="entry name" value="MITOCHONDRIAL-PROCESSING PEPTIDASE SUBUNIT ALPHA"/>
    <property type="match status" value="1"/>
</dbReference>
<sequence length="437" mass="48855">MKNFVFSFLSAVLLMISQTVSAQNAAQKFQVDSITVIMKPTVKDIINVSVYYRGGVTNYSPEKAGIENLALAGAPECGTKLFSKDAFKNKADQFGINVYGSSTYDYGVISVNCIKKYFNEGWSLLEAAVKNPLYDEKDFDLLKQKVISGIKNADADPDSKILKMAVATTFKNTPYVIDATGEVNTVTNLSAKEIKDYYYNTLLNKNRMFIVVVGKISKEEITKKIKNAFGGIPSKTYTASTYHTPEIISNSLNSEPRKLATNYIIGVVNAPLFTSGDFAVNRLAVSAFSENLFTEIRTKRNLSYAPHAMSVLQQMPYDYMYVSTTDPKASVEVMVNELNRIIRKGFSQKELTDTKNLFITTNYMKEESTDKMAAALGKSEILGNWKMDEEFVDKIQKTTPADMTNVFKKYIKGINWNYLGDEKAADEAKDAFNMKVN</sequence>
<dbReference type="OrthoDB" id="9811314at2"/>
<dbReference type="SUPFAM" id="SSF63411">
    <property type="entry name" value="LuxS/MPP-like metallohydrolase"/>
    <property type="match status" value="2"/>
</dbReference>
<gene>
    <name evidence="4" type="ORF">EFY79_06060</name>
</gene>
<dbReference type="Proteomes" id="UP000267223">
    <property type="component" value="Unassembled WGS sequence"/>
</dbReference>
<dbReference type="InterPro" id="IPR050361">
    <property type="entry name" value="MPP/UQCRC_Complex"/>
</dbReference>
<evidence type="ECO:0000259" key="3">
    <source>
        <dbReference type="Pfam" id="PF05193"/>
    </source>
</evidence>
<dbReference type="InterPro" id="IPR011249">
    <property type="entry name" value="Metalloenz_LuxS/M16"/>
</dbReference>
<feature type="signal peptide" evidence="2">
    <location>
        <begin position="1"/>
        <end position="22"/>
    </location>
</feature>
<keyword evidence="5" id="KW-1185">Reference proteome</keyword>
<accession>A0A3M9NKU6</accession>
<organism evidence="4 5">
    <name type="scientific">Hanamia caeni</name>
    <dbReference type="NCBI Taxonomy" id="2294116"/>
    <lineage>
        <taxon>Bacteria</taxon>
        <taxon>Pseudomonadati</taxon>
        <taxon>Bacteroidota</taxon>
        <taxon>Chitinophagia</taxon>
        <taxon>Chitinophagales</taxon>
        <taxon>Chitinophagaceae</taxon>
        <taxon>Hanamia</taxon>
    </lineage>
</organism>
<dbReference type="Pfam" id="PF05193">
    <property type="entry name" value="Peptidase_M16_C"/>
    <property type="match status" value="1"/>
</dbReference>